<dbReference type="Gene3D" id="3.40.50.720">
    <property type="entry name" value="NAD(P)-binding Rossmann-like Domain"/>
    <property type="match status" value="1"/>
</dbReference>
<dbReference type="InterPro" id="IPR002347">
    <property type="entry name" value="SDR_fam"/>
</dbReference>
<dbReference type="RefSeq" id="WP_005014509.1">
    <property type="nucleotide sequence ID" value="NZ_JFZZ01000061.1"/>
</dbReference>
<dbReference type="AlphaFoldDB" id="A0A158M6R8"/>
<protein>
    <submittedName>
        <fullName evidence="5">Putative sepiapterin reductase</fullName>
    </submittedName>
</protein>
<keyword evidence="2" id="KW-0963">Cytoplasm</keyword>
<dbReference type="PANTHER" id="PTHR44085:SF2">
    <property type="entry name" value="SEPIAPTERIN REDUCTASE"/>
    <property type="match status" value="1"/>
</dbReference>
<dbReference type="STRING" id="35814.BBB42_11475"/>
<dbReference type="Proteomes" id="UP000026682">
    <property type="component" value="Unassembled WGS sequence"/>
</dbReference>
<evidence type="ECO:0000256" key="2">
    <source>
        <dbReference type="ARBA" id="ARBA00022490"/>
    </source>
</evidence>
<organism evidence="5 6">
    <name type="scientific">Bordetella holmesii CDC-H585-BH</name>
    <dbReference type="NCBI Taxonomy" id="1331206"/>
    <lineage>
        <taxon>Bacteria</taxon>
        <taxon>Pseudomonadati</taxon>
        <taxon>Pseudomonadota</taxon>
        <taxon>Betaproteobacteria</taxon>
        <taxon>Burkholderiales</taxon>
        <taxon>Alcaligenaceae</taxon>
        <taxon>Bordetella</taxon>
    </lineage>
</organism>
<dbReference type="NCBIfam" id="NF005436">
    <property type="entry name" value="PRK07023.1"/>
    <property type="match status" value="1"/>
</dbReference>
<accession>A0A158M6R8</accession>
<evidence type="ECO:0000256" key="1">
    <source>
        <dbReference type="ARBA" id="ARBA00004496"/>
    </source>
</evidence>
<keyword evidence="3" id="KW-0521">NADP</keyword>
<comment type="caution">
    <text evidence="5">The sequence shown here is derived from an EMBL/GenBank/DDBJ whole genome shotgun (WGS) entry which is preliminary data.</text>
</comment>
<dbReference type="GO" id="GO:0004757">
    <property type="term" value="F:sepiapterin reductase (NADP+) activity"/>
    <property type="evidence" value="ECO:0007669"/>
    <property type="project" value="TreeGrafter"/>
</dbReference>
<dbReference type="EMBL" id="JFZZ01000061">
    <property type="protein sequence ID" value="KAK95247.1"/>
    <property type="molecule type" value="Genomic_DNA"/>
</dbReference>
<evidence type="ECO:0000256" key="4">
    <source>
        <dbReference type="ARBA" id="ARBA00023002"/>
    </source>
</evidence>
<gene>
    <name evidence="5" type="ORF">L497_1642</name>
</gene>
<dbReference type="GO" id="GO:0005737">
    <property type="term" value="C:cytoplasm"/>
    <property type="evidence" value="ECO:0007669"/>
    <property type="project" value="UniProtKB-SubCell"/>
</dbReference>
<dbReference type="InterPro" id="IPR051721">
    <property type="entry name" value="Biopterin_syn/organic_redct"/>
</dbReference>
<name>A0A158M6R8_9BORD</name>
<dbReference type="PANTHER" id="PTHR44085">
    <property type="entry name" value="SEPIAPTERIN REDUCTASE"/>
    <property type="match status" value="1"/>
</dbReference>
<evidence type="ECO:0000256" key="3">
    <source>
        <dbReference type="ARBA" id="ARBA00022857"/>
    </source>
</evidence>
<dbReference type="GO" id="GO:0006729">
    <property type="term" value="P:tetrahydrobiopterin biosynthetic process"/>
    <property type="evidence" value="ECO:0007669"/>
    <property type="project" value="TreeGrafter"/>
</dbReference>
<dbReference type="InterPro" id="IPR036291">
    <property type="entry name" value="NAD(P)-bd_dom_sf"/>
</dbReference>
<comment type="subcellular location">
    <subcellularLocation>
        <location evidence="1">Cytoplasm</location>
    </subcellularLocation>
</comment>
<dbReference type="PATRIC" id="fig|1331206.3.peg.1639"/>
<evidence type="ECO:0000313" key="6">
    <source>
        <dbReference type="Proteomes" id="UP000026682"/>
    </source>
</evidence>
<evidence type="ECO:0000313" key="5">
    <source>
        <dbReference type="EMBL" id="KAK95247.1"/>
    </source>
</evidence>
<sequence>MTDTFAILTGASRGLGAALARGLLRPGTELVTLARNTDPELARLAREQGVTLKQVQVDLADSQAAARAAAELVIPRDAKRYVLINNAGTVHPVANTAALNDAAAIGQALALNVTAVMLLTARFLQAVDGLSAERRIINISSGAGRNPTAGWGVYCATKAAVDMYSRVLKTEHGASGVRVVSLAPGIVDTGMQADIRSSDPQAFPGLTRFQDFHATGKLSAPADVAANSLAYLDREDFGQTEIDDIRNYH</sequence>
<dbReference type="PRINTS" id="PR00081">
    <property type="entry name" value="GDHRDH"/>
</dbReference>
<dbReference type="SUPFAM" id="SSF51735">
    <property type="entry name" value="NAD(P)-binding Rossmann-fold domains"/>
    <property type="match status" value="1"/>
</dbReference>
<reference evidence="5 6" key="1">
    <citation type="submission" date="2014-03" db="EMBL/GenBank/DDBJ databases">
        <title>Genome sequence of Bordetella holmseii.</title>
        <authorList>
            <person name="Harvill E."/>
            <person name="Goodfield L.L."/>
            <person name="Ivanov Y."/>
            <person name="Meyer J.A."/>
            <person name="Newth C."/>
            <person name="Cassiday P."/>
            <person name="Tondella M.L."/>
            <person name="Liao P."/>
            <person name="Zimmerman J."/>
            <person name="Meert K."/>
            <person name="Wessel D."/>
            <person name="Berger J."/>
            <person name="Dean J.M."/>
            <person name="Holubkov R."/>
            <person name="Burr J."/>
            <person name="Liu T."/>
            <person name="Brinkac L.M."/>
            <person name="Sanka R."/>
            <person name="Kim M."/>
            <person name="Losada L."/>
        </authorList>
    </citation>
    <scope>NUCLEOTIDE SEQUENCE [LARGE SCALE GENOMIC DNA]</scope>
    <source>
        <strain evidence="5 6">CDC-H585-BH</strain>
    </source>
</reference>
<keyword evidence="4" id="KW-0560">Oxidoreductase</keyword>
<proteinExistence type="predicted"/>
<dbReference type="Pfam" id="PF00106">
    <property type="entry name" value="adh_short"/>
    <property type="match status" value="1"/>
</dbReference>
<dbReference type="GeneID" id="93119550"/>